<dbReference type="Pfam" id="PF02195">
    <property type="entry name" value="ParB_N"/>
    <property type="match status" value="1"/>
</dbReference>
<comment type="similarity">
    <text evidence="1">Belongs to the ParB family.</text>
</comment>
<dbReference type="InterPro" id="IPR041468">
    <property type="entry name" value="HTH_ParB/Spo0J"/>
</dbReference>
<proteinExistence type="inferred from homology"/>
<dbReference type="EMBL" id="JBHRTP010000109">
    <property type="protein sequence ID" value="MFC3111273.1"/>
    <property type="molecule type" value="Genomic_DNA"/>
</dbReference>
<dbReference type="Gene3D" id="1.10.10.2830">
    <property type="match status" value="1"/>
</dbReference>
<dbReference type="SMART" id="SM00470">
    <property type="entry name" value="ParB"/>
    <property type="match status" value="1"/>
</dbReference>
<dbReference type="SUPFAM" id="SSF109709">
    <property type="entry name" value="KorB DNA-binding domain-like"/>
    <property type="match status" value="1"/>
</dbReference>
<keyword evidence="5" id="KW-1185">Reference proteome</keyword>
<dbReference type="InterPro" id="IPR022396">
    <property type="entry name" value="PRTRC_ParB"/>
</dbReference>
<dbReference type="NCBIfam" id="TIGR03734">
    <property type="entry name" value="PRTRC_parB"/>
    <property type="match status" value="1"/>
</dbReference>
<evidence type="ECO:0000259" key="3">
    <source>
        <dbReference type="SMART" id="SM00470"/>
    </source>
</evidence>
<reference evidence="5" key="1">
    <citation type="journal article" date="2019" name="Int. J. Syst. Evol. Microbiol.">
        <title>The Global Catalogue of Microorganisms (GCM) 10K type strain sequencing project: providing services to taxonomists for standard genome sequencing and annotation.</title>
        <authorList>
            <consortium name="The Broad Institute Genomics Platform"/>
            <consortium name="The Broad Institute Genome Sequencing Center for Infectious Disease"/>
            <person name="Wu L."/>
            <person name="Ma J."/>
        </authorList>
    </citation>
    <scope>NUCLEOTIDE SEQUENCE [LARGE SCALE GENOMIC DNA]</scope>
    <source>
        <strain evidence="5">KCTC 42986</strain>
    </source>
</reference>
<organism evidence="4 5">
    <name type="scientific">Undibacterium arcticum</name>
    <dbReference type="NCBI Taxonomy" id="1762892"/>
    <lineage>
        <taxon>Bacteria</taxon>
        <taxon>Pseudomonadati</taxon>
        <taxon>Pseudomonadota</taxon>
        <taxon>Betaproteobacteria</taxon>
        <taxon>Burkholderiales</taxon>
        <taxon>Oxalobacteraceae</taxon>
        <taxon>Undibacterium</taxon>
    </lineage>
</organism>
<dbReference type="RefSeq" id="WP_390328702.1">
    <property type="nucleotide sequence ID" value="NZ_JBHRTP010000109.1"/>
</dbReference>
<feature type="domain" description="ParB-like N-terminal" evidence="3">
    <location>
        <begin position="6"/>
        <end position="96"/>
    </location>
</feature>
<dbReference type="InterPro" id="IPR004437">
    <property type="entry name" value="ParB/RepB/Spo0J"/>
</dbReference>
<protein>
    <submittedName>
        <fullName evidence="4">PRTRC system ParB family protein</fullName>
    </submittedName>
</protein>
<sequence>MSSQQPTAPLSSIVQGRNPRTYFDPIEMADMEASVKANGVIQPILVRPFEGKLQIVAGERRYRAALNIFGETYEIPYLLKEMTDAEADELALVENIQRADMSPTEEAVAAAKILARYKGDREEAASRLGWKRQKLDSRLALMNCSELVRIALNERKIQLGHAELLATTTREQQDKALEAIIKNQVPVASIKQMLGQVSKSMTGAIFDKTECAACPHNSDLQTALFSESVGAGSCTRHPIQSAPMLNRQLWNRCAPT</sequence>
<dbReference type="PANTHER" id="PTHR33375">
    <property type="entry name" value="CHROMOSOME-PARTITIONING PROTEIN PARB-RELATED"/>
    <property type="match status" value="1"/>
</dbReference>
<evidence type="ECO:0000256" key="2">
    <source>
        <dbReference type="ARBA" id="ARBA00022829"/>
    </source>
</evidence>
<dbReference type="Proteomes" id="UP001595530">
    <property type="component" value="Unassembled WGS sequence"/>
</dbReference>
<dbReference type="InterPro" id="IPR050336">
    <property type="entry name" value="Chromosome_partition/occlusion"/>
</dbReference>
<comment type="caution">
    <text evidence="4">The sequence shown here is derived from an EMBL/GenBank/DDBJ whole genome shotgun (WGS) entry which is preliminary data.</text>
</comment>
<evidence type="ECO:0000313" key="5">
    <source>
        <dbReference type="Proteomes" id="UP001595530"/>
    </source>
</evidence>
<dbReference type="SUPFAM" id="SSF110849">
    <property type="entry name" value="ParB/Sulfiredoxin"/>
    <property type="match status" value="1"/>
</dbReference>
<dbReference type="PANTHER" id="PTHR33375:SF1">
    <property type="entry name" value="CHROMOSOME-PARTITIONING PROTEIN PARB-RELATED"/>
    <property type="match status" value="1"/>
</dbReference>
<gene>
    <name evidence="4" type="ORF">ACFOFO_25570</name>
</gene>
<accession>A0ABV7F891</accession>
<keyword evidence="2" id="KW-0159">Chromosome partition</keyword>
<dbReference type="InterPro" id="IPR036086">
    <property type="entry name" value="ParB/Sulfiredoxin_sf"/>
</dbReference>
<dbReference type="Gene3D" id="3.90.1530.30">
    <property type="match status" value="1"/>
</dbReference>
<evidence type="ECO:0000256" key="1">
    <source>
        <dbReference type="ARBA" id="ARBA00006295"/>
    </source>
</evidence>
<dbReference type="Pfam" id="PF17762">
    <property type="entry name" value="HTH_ParB"/>
    <property type="match status" value="1"/>
</dbReference>
<dbReference type="NCBIfam" id="TIGR00180">
    <property type="entry name" value="parB_part"/>
    <property type="match status" value="1"/>
</dbReference>
<evidence type="ECO:0000313" key="4">
    <source>
        <dbReference type="EMBL" id="MFC3111273.1"/>
    </source>
</evidence>
<name>A0ABV7F891_9BURK</name>
<dbReference type="InterPro" id="IPR003115">
    <property type="entry name" value="ParB_N"/>
</dbReference>